<comment type="caution">
    <text evidence="1">The sequence shown here is derived from an EMBL/GenBank/DDBJ whole genome shotgun (WGS) entry which is preliminary data.</text>
</comment>
<protein>
    <submittedName>
        <fullName evidence="1">Uncharacterized protein</fullName>
    </submittedName>
</protein>
<dbReference type="EMBL" id="BTRK01000002">
    <property type="protein sequence ID" value="GMR35669.1"/>
    <property type="molecule type" value="Genomic_DNA"/>
</dbReference>
<accession>A0AAN4Z9M9</accession>
<gene>
    <name evidence="1" type="ORF">PMAYCL1PPCAC_05864</name>
</gene>
<keyword evidence="2" id="KW-1185">Reference proteome</keyword>
<reference evidence="2" key="1">
    <citation type="submission" date="2022-10" db="EMBL/GenBank/DDBJ databases">
        <title>Genome assembly of Pristionchus species.</title>
        <authorList>
            <person name="Yoshida K."/>
            <person name="Sommer R.J."/>
        </authorList>
    </citation>
    <scope>NUCLEOTIDE SEQUENCE [LARGE SCALE GENOMIC DNA]</scope>
    <source>
        <strain evidence="2">RS5460</strain>
    </source>
</reference>
<dbReference type="AlphaFoldDB" id="A0AAN4Z9M9"/>
<organism evidence="1 2">
    <name type="scientific">Pristionchus mayeri</name>
    <dbReference type="NCBI Taxonomy" id="1317129"/>
    <lineage>
        <taxon>Eukaryota</taxon>
        <taxon>Metazoa</taxon>
        <taxon>Ecdysozoa</taxon>
        <taxon>Nematoda</taxon>
        <taxon>Chromadorea</taxon>
        <taxon>Rhabditida</taxon>
        <taxon>Rhabditina</taxon>
        <taxon>Diplogasteromorpha</taxon>
        <taxon>Diplogasteroidea</taxon>
        <taxon>Neodiplogasteridae</taxon>
        <taxon>Pristionchus</taxon>
    </lineage>
</organism>
<evidence type="ECO:0000313" key="1">
    <source>
        <dbReference type="EMBL" id="GMR35669.1"/>
    </source>
</evidence>
<sequence length="59" mass="6933">DFQKHFSWYQSGYVGYVFPLETDVESIKILTHATQAKDLVFRTTQLMSDFVDNLIVQNF</sequence>
<proteinExistence type="predicted"/>
<name>A0AAN4Z9M9_9BILA</name>
<feature type="non-terminal residue" evidence="1">
    <location>
        <position position="1"/>
    </location>
</feature>
<evidence type="ECO:0000313" key="2">
    <source>
        <dbReference type="Proteomes" id="UP001328107"/>
    </source>
</evidence>
<dbReference type="Proteomes" id="UP001328107">
    <property type="component" value="Unassembled WGS sequence"/>
</dbReference>